<protein>
    <submittedName>
        <fullName evidence="2">Aliphatic amidase AmiE</fullName>
        <ecNumber evidence="2">3.5.1.4</ecNumber>
    </submittedName>
</protein>
<dbReference type="InterPro" id="IPR003010">
    <property type="entry name" value="C-N_Hydrolase"/>
</dbReference>
<accession>A0A1W1C1V4</accession>
<reference evidence="2" key="1">
    <citation type="submission" date="2016-10" db="EMBL/GenBank/DDBJ databases">
        <authorList>
            <person name="de Groot N.N."/>
        </authorList>
    </citation>
    <scope>NUCLEOTIDE SEQUENCE</scope>
</reference>
<dbReference type="Pfam" id="PF00795">
    <property type="entry name" value="CN_hydrolase"/>
    <property type="match status" value="1"/>
</dbReference>
<evidence type="ECO:0000259" key="1">
    <source>
        <dbReference type="PROSITE" id="PS50263"/>
    </source>
</evidence>
<dbReference type="InterPro" id="IPR052737">
    <property type="entry name" value="Omega-amidase_YafV"/>
</dbReference>
<name>A0A1W1C1V4_9ZZZZ</name>
<proteinExistence type="predicted"/>
<dbReference type="GO" id="GO:0050152">
    <property type="term" value="F:omega-amidase activity"/>
    <property type="evidence" value="ECO:0007669"/>
    <property type="project" value="TreeGrafter"/>
</dbReference>
<dbReference type="AlphaFoldDB" id="A0A1W1C1V4"/>
<dbReference type="PANTHER" id="PTHR47799">
    <property type="entry name" value="OMEGA-AMIDASE YAFV"/>
    <property type="match status" value="1"/>
</dbReference>
<dbReference type="CDD" id="cd07197">
    <property type="entry name" value="nitrilase"/>
    <property type="match status" value="1"/>
</dbReference>
<dbReference type="InterPro" id="IPR036526">
    <property type="entry name" value="C-N_Hydrolase_sf"/>
</dbReference>
<organism evidence="2">
    <name type="scientific">hydrothermal vent metagenome</name>
    <dbReference type="NCBI Taxonomy" id="652676"/>
    <lineage>
        <taxon>unclassified sequences</taxon>
        <taxon>metagenomes</taxon>
        <taxon>ecological metagenomes</taxon>
    </lineage>
</organism>
<sequence length="243" mass="27639">MMISKLCSLLFETTKDYKHNLQTLLHLIKECPTDALVVAGEVCLTGYDYENFEAMLDFADEALPKLLEASTNKTVILTLLERDGDGAKNFAYVLHNGKVVHKQAKAKLFKFGDEHRYIDAGDEEDIVIFEVGGVQVGILICFELRFKKLWMCLEGADIIVVPSWWGKLREQNYLTLTNALAVINECYLVCSDNLNKECNAQSGIISPFGVEERNNKRAILEWDFDKNEIKKMRRYMDIGIGAK</sequence>
<dbReference type="EC" id="3.5.1.4" evidence="2"/>
<dbReference type="Gene3D" id="3.60.110.10">
    <property type="entry name" value="Carbon-nitrogen hydrolase"/>
    <property type="match status" value="1"/>
</dbReference>
<feature type="domain" description="CN hydrolase" evidence="1">
    <location>
        <begin position="1"/>
        <end position="243"/>
    </location>
</feature>
<dbReference type="PANTHER" id="PTHR47799:SF1">
    <property type="entry name" value="OMEGA-AMIDASE YAFV"/>
    <property type="match status" value="1"/>
</dbReference>
<gene>
    <name evidence="2" type="ORF">MNB_SM-7-519</name>
</gene>
<dbReference type="PROSITE" id="PS50263">
    <property type="entry name" value="CN_HYDROLASE"/>
    <property type="match status" value="1"/>
</dbReference>
<dbReference type="SUPFAM" id="SSF56317">
    <property type="entry name" value="Carbon-nitrogen hydrolase"/>
    <property type="match status" value="1"/>
</dbReference>
<dbReference type="GO" id="GO:0004040">
    <property type="term" value="F:amidase activity"/>
    <property type="evidence" value="ECO:0007669"/>
    <property type="project" value="UniProtKB-EC"/>
</dbReference>
<dbReference type="EMBL" id="FPHB01000047">
    <property type="protein sequence ID" value="SFV59682.1"/>
    <property type="molecule type" value="Genomic_DNA"/>
</dbReference>
<dbReference type="GO" id="GO:0106008">
    <property type="term" value="F:2-oxoglutaramate amidase activity"/>
    <property type="evidence" value="ECO:0007669"/>
    <property type="project" value="TreeGrafter"/>
</dbReference>
<evidence type="ECO:0000313" key="2">
    <source>
        <dbReference type="EMBL" id="SFV59682.1"/>
    </source>
</evidence>
<keyword evidence="2" id="KW-0378">Hydrolase</keyword>